<gene>
    <name evidence="5" type="ORF">IEQ34_001580</name>
</gene>
<sequence>MDGLRDPGIRKVGSHSSIDTDVFDISRVLDKPRTLNIDRHRSLDERSMSEQSVMGSAKAVDSSESMYSTMETGARLGFETPISLTPRSLEPHPNVVDAWEALRRSLVYFRGQPVGTVAAIDYQSEEILNYDQVCSNPRPAIAANFR</sequence>
<evidence type="ECO:0000256" key="1">
    <source>
        <dbReference type="ARBA" id="ARBA00022801"/>
    </source>
</evidence>
<feature type="region of interest" description="Disordered" evidence="4">
    <location>
        <begin position="46"/>
        <end position="66"/>
    </location>
</feature>
<dbReference type="InterPro" id="IPR024746">
    <property type="entry name" value="Glyco_hydro_100"/>
</dbReference>
<dbReference type="PANTHER" id="PTHR31916:SF15">
    <property type="entry name" value="ALKALINE_NEUTRAL INVERTASE D-RELATED"/>
    <property type="match status" value="1"/>
</dbReference>
<dbReference type="PANTHER" id="PTHR31916">
    <property type="match status" value="1"/>
</dbReference>
<evidence type="ECO:0000313" key="6">
    <source>
        <dbReference type="Proteomes" id="UP000775213"/>
    </source>
</evidence>
<keyword evidence="1" id="KW-0378">Hydrolase</keyword>
<dbReference type="EMBL" id="JAGFBR010000002">
    <property type="protein sequence ID" value="KAH0470022.1"/>
    <property type="molecule type" value="Genomic_DNA"/>
</dbReference>
<evidence type="ECO:0000256" key="3">
    <source>
        <dbReference type="ARBA" id="ARBA00023295"/>
    </source>
</evidence>
<comment type="caution">
    <text evidence="5">The sequence shown here is derived from an EMBL/GenBank/DDBJ whole genome shotgun (WGS) entry which is preliminary data.</text>
</comment>
<dbReference type="Proteomes" id="UP000775213">
    <property type="component" value="Unassembled WGS sequence"/>
</dbReference>
<dbReference type="GO" id="GO:0005987">
    <property type="term" value="P:sucrose catabolic process"/>
    <property type="evidence" value="ECO:0007669"/>
    <property type="project" value="TreeGrafter"/>
</dbReference>
<dbReference type="AlphaFoldDB" id="A0AAV7HM99"/>
<name>A0AAV7HM99_DENCH</name>
<accession>A0AAV7HM99</accession>
<dbReference type="GO" id="GO:0004575">
    <property type="term" value="F:sucrose alpha-glucosidase activity"/>
    <property type="evidence" value="ECO:0007669"/>
    <property type="project" value="TreeGrafter"/>
</dbReference>
<evidence type="ECO:0000313" key="5">
    <source>
        <dbReference type="EMBL" id="KAH0470022.1"/>
    </source>
</evidence>
<evidence type="ECO:0000256" key="4">
    <source>
        <dbReference type="SAM" id="MobiDB-lite"/>
    </source>
</evidence>
<protein>
    <submittedName>
        <fullName evidence="5">Uncharacterized protein</fullName>
    </submittedName>
</protein>
<evidence type="ECO:0000256" key="2">
    <source>
        <dbReference type="ARBA" id="ARBA00023277"/>
    </source>
</evidence>
<keyword evidence="6" id="KW-1185">Reference proteome</keyword>
<dbReference type="Pfam" id="PF12899">
    <property type="entry name" value="Glyco_hydro_100"/>
    <property type="match status" value="1"/>
</dbReference>
<reference evidence="5 6" key="1">
    <citation type="journal article" date="2021" name="Hortic Res">
        <title>Chromosome-scale assembly of the Dendrobium chrysotoxum genome enhances the understanding of orchid evolution.</title>
        <authorList>
            <person name="Zhang Y."/>
            <person name="Zhang G.Q."/>
            <person name="Zhang D."/>
            <person name="Liu X.D."/>
            <person name="Xu X.Y."/>
            <person name="Sun W.H."/>
            <person name="Yu X."/>
            <person name="Zhu X."/>
            <person name="Wang Z.W."/>
            <person name="Zhao X."/>
            <person name="Zhong W.Y."/>
            <person name="Chen H."/>
            <person name="Yin W.L."/>
            <person name="Huang T."/>
            <person name="Niu S.C."/>
            <person name="Liu Z.J."/>
        </authorList>
    </citation>
    <scope>NUCLEOTIDE SEQUENCE [LARGE SCALE GENOMIC DNA]</scope>
    <source>
        <strain evidence="5">Lindl</strain>
    </source>
</reference>
<dbReference type="GO" id="GO:0033926">
    <property type="term" value="F:endo-alpha-N-acetylgalactosaminidase activity"/>
    <property type="evidence" value="ECO:0007669"/>
    <property type="project" value="InterPro"/>
</dbReference>
<keyword evidence="2" id="KW-0119">Carbohydrate metabolism</keyword>
<organism evidence="5 6">
    <name type="scientific">Dendrobium chrysotoxum</name>
    <name type="common">Orchid</name>
    <dbReference type="NCBI Taxonomy" id="161865"/>
    <lineage>
        <taxon>Eukaryota</taxon>
        <taxon>Viridiplantae</taxon>
        <taxon>Streptophyta</taxon>
        <taxon>Embryophyta</taxon>
        <taxon>Tracheophyta</taxon>
        <taxon>Spermatophyta</taxon>
        <taxon>Magnoliopsida</taxon>
        <taxon>Liliopsida</taxon>
        <taxon>Asparagales</taxon>
        <taxon>Orchidaceae</taxon>
        <taxon>Epidendroideae</taxon>
        <taxon>Malaxideae</taxon>
        <taxon>Dendrobiinae</taxon>
        <taxon>Dendrobium</taxon>
    </lineage>
</organism>
<keyword evidence="3" id="KW-0326">Glycosidase</keyword>
<proteinExistence type="predicted"/>